<name>A0AAV1LU76_9NEOP</name>
<dbReference type="PANTHER" id="PTHR47027:SF20">
    <property type="entry name" value="REVERSE TRANSCRIPTASE-LIKE PROTEIN WITH RNA-DIRECTED DNA POLYMERASE DOMAIN"/>
    <property type="match status" value="1"/>
</dbReference>
<evidence type="ECO:0000313" key="1">
    <source>
        <dbReference type="EMBL" id="CAK1597712.1"/>
    </source>
</evidence>
<proteinExistence type="predicted"/>
<evidence type="ECO:0000313" key="2">
    <source>
        <dbReference type="Proteomes" id="UP001314205"/>
    </source>
</evidence>
<dbReference type="PANTHER" id="PTHR47027">
    <property type="entry name" value="REVERSE TRANSCRIPTASE DOMAIN-CONTAINING PROTEIN"/>
    <property type="match status" value="1"/>
</dbReference>
<keyword evidence="2" id="KW-1185">Reference proteome</keyword>
<evidence type="ECO:0008006" key="3">
    <source>
        <dbReference type="Google" id="ProtNLM"/>
    </source>
</evidence>
<comment type="caution">
    <text evidence="1">The sequence shown here is derived from an EMBL/GenBank/DDBJ whole genome shotgun (WGS) entry which is preliminary data.</text>
</comment>
<dbReference type="EMBL" id="CAVLGL010000095">
    <property type="protein sequence ID" value="CAK1597712.1"/>
    <property type="molecule type" value="Genomic_DNA"/>
</dbReference>
<sequence length="591" mass="70010">MILRNRSNLQEGVNIKEDYPKEIIEKRKQLQLQVEEEKKKGNVAFIKYDKLIIRKTHESNREKKEKRDFKITENTITKESQCRKNLVNNNKLYQISERNHSTNSRTTESLNEIITSDAETGIKYRRLQNKFKDMLVSKPRSKESYLSKKTLELLDERRTLISNKEDKERRQKIATLSKEIKENMRKDRKEERNRVLEENIKRTGGTKKAMKQLSEHGKEWIAKLKQRESYSTNRLSIQKLATDYYRLLYSDKFDSGMATIPEVNEVKENKVDEVPEILTSEVIKAIKSQKLKKAPGPDKIPNEMLKGSLKEISPVLAKLFNKILQTRQIPEEWTECHIILLHNKENPAAIEQMMQSLANISREVGLEINASKTKLMSNSREIDVMVDGNKIEYVKEYIYLGQIISPSDEMTKEINRRIAQGWRKYWSLKEIVKSKDLGNHIKKKTFETCILPVLTYGCETWSTTLYHRERLTKCQRAMERSMLGLKIKDRVRNDDIRTRTKLTDILTRINVQKWRWAGHLLRHPINKWSKQVTLWQPRDGKRGKGRQVRRWEDDLKQTAGPFWLRVARDRNHWKKLEEAYAKRHTELRDLL</sequence>
<protein>
    <recommendedName>
        <fullName evidence="3">Reverse transcriptase domain-containing protein</fullName>
    </recommendedName>
</protein>
<dbReference type="Proteomes" id="UP001314205">
    <property type="component" value="Unassembled WGS sequence"/>
</dbReference>
<gene>
    <name evidence="1" type="ORF">PARMNEM_LOCUS16860</name>
</gene>
<reference evidence="1 2" key="1">
    <citation type="submission" date="2023-11" db="EMBL/GenBank/DDBJ databases">
        <authorList>
            <person name="Hedman E."/>
            <person name="Englund M."/>
            <person name="Stromberg M."/>
            <person name="Nyberg Akerstrom W."/>
            <person name="Nylinder S."/>
            <person name="Jareborg N."/>
            <person name="Kallberg Y."/>
            <person name="Kronander E."/>
        </authorList>
    </citation>
    <scope>NUCLEOTIDE SEQUENCE [LARGE SCALE GENOMIC DNA]</scope>
</reference>
<organism evidence="1 2">
    <name type="scientific">Parnassius mnemosyne</name>
    <name type="common">clouded apollo</name>
    <dbReference type="NCBI Taxonomy" id="213953"/>
    <lineage>
        <taxon>Eukaryota</taxon>
        <taxon>Metazoa</taxon>
        <taxon>Ecdysozoa</taxon>
        <taxon>Arthropoda</taxon>
        <taxon>Hexapoda</taxon>
        <taxon>Insecta</taxon>
        <taxon>Pterygota</taxon>
        <taxon>Neoptera</taxon>
        <taxon>Endopterygota</taxon>
        <taxon>Lepidoptera</taxon>
        <taxon>Glossata</taxon>
        <taxon>Ditrysia</taxon>
        <taxon>Papilionoidea</taxon>
        <taxon>Papilionidae</taxon>
        <taxon>Parnassiinae</taxon>
        <taxon>Parnassini</taxon>
        <taxon>Parnassius</taxon>
        <taxon>Driopa</taxon>
    </lineage>
</organism>
<dbReference type="AlphaFoldDB" id="A0AAV1LU76"/>
<accession>A0AAV1LU76</accession>